<evidence type="ECO:0000256" key="8">
    <source>
        <dbReference type="SAM" id="Phobius"/>
    </source>
</evidence>
<dbReference type="GO" id="GO:0015421">
    <property type="term" value="F:ABC-type oligopeptide transporter activity"/>
    <property type="evidence" value="ECO:0007669"/>
    <property type="project" value="TreeGrafter"/>
</dbReference>
<dbReference type="PROSITE" id="PS50929">
    <property type="entry name" value="ABC_TM1F"/>
    <property type="match status" value="1"/>
</dbReference>
<dbReference type="EMBL" id="CAFABA010000004">
    <property type="protein sequence ID" value="CAB4813619.1"/>
    <property type="molecule type" value="Genomic_DNA"/>
</dbReference>
<dbReference type="InterPro" id="IPR011527">
    <property type="entry name" value="ABC1_TM_dom"/>
</dbReference>
<feature type="domain" description="ABC transporter" evidence="9">
    <location>
        <begin position="361"/>
        <end position="615"/>
    </location>
</feature>
<feature type="transmembrane region" description="Helical" evidence="8">
    <location>
        <begin position="82"/>
        <end position="99"/>
    </location>
</feature>
<organism evidence="11">
    <name type="scientific">freshwater metagenome</name>
    <dbReference type="NCBI Taxonomy" id="449393"/>
    <lineage>
        <taxon>unclassified sequences</taxon>
        <taxon>metagenomes</taxon>
        <taxon>ecological metagenomes</taxon>
    </lineage>
</organism>
<dbReference type="Pfam" id="PF00664">
    <property type="entry name" value="ABC_membrane"/>
    <property type="match status" value="1"/>
</dbReference>
<dbReference type="InterPro" id="IPR017871">
    <property type="entry name" value="ABC_transporter-like_CS"/>
</dbReference>
<reference evidence="11" key="1">
    <citation type="submission" date="2020-05" db="EMBL/GenBank/DDBJ databases">
        <authorList>
            <person name="Chiriac C."/>
            <person name="Salcher M."/>
            <person name="Ghai R."/>
            <person name="Kavagutti S V."/>
        </authorList>
    </citation>
    <scope>NUCLEOTIDE SEQUENCE</scope>
</reference>
<dbReference type="EMBL" id="CAFBMH010000057">
    <property type="protein sequence ID" value="CAB4912506.1"/>
    <property type="molecule type" value="Genomic_DNA"/>
</dbReference>
<dbReference type="PANTHER" id="PTHR43394">
    <property type="entry name" value="ATP-DEPENDENT PERMEASE MDL1, MITOCHONDRIAL"/>
    <property type="match status" value="1"/>
</dbReference>
<feature type="transmembrane region" description="Helical" evidence="8">
    <location>
        <begin position="153"/>
        <end position="176"/>
    </location>
</feature>
<dbReference type="PROSITE" id="PS00211">
    <property type="entry name" value="ABC_TRANSPORTER_1"/>
    <property type="match status" value="1"/>
</dbReference>
<dbReference type="InterPro" id="IPR003593">
    <property type="entry name" value="AAA+_ATPase"/>
</dbReference>
<dbReference type="InterPro" id="IPR027417">
    <property type="entry name" value="P-loop_NTPase"/>
</dbReference>
<evidence type="ECO:0000256" key="5">
    <source>
        <dbReference type="ARBA" id="ARBA00022840"/>
    </source>
</evidence>
<protein>
    <submittedName>
        <fullName evidence="11">Unannotated protein</fullName>
    </submittedName>
</protein>
<dbReference type="GO" id="GO:0005524">
    <property type="term" value="F:ATP binding"/>
    <property type="evidence" value="ECO:0007669"/>
    <property type="project" value="UniProtKB-KW"/>
</dbReference>
<evidence type="ECO:0000256" key="7">
    <source>
        <dbReference type="ARBA" id="ARBA00023136"/>
    </source>
</evidence>
<dbReference type="PANTHER" id="PTHR43394:SF1">
    <property type="entry name" value="ATP-BINDING CASSETTE SUB-FAMILY B MEMBER 10, MITOCHONDRIAL"/>
    <property type="match status" value="1"/>
</dbReference>
<feature type="transmembrane region" description="Helical" evidence="8">
    <location>
        <begin position="40"/>
        <end position="62"/>
    </location>
</feature>
<sequence length="638" mass="69435">MRTSPMMVVHSMGRDPAMSNAKVRKGTGRRVLAYTKPYRLMVIGFVAVIVAQALLQLVPVLLFKRIIDNAIPGRDNAQLNRLALIIIIAAFAEALLSMFERFWSSRIGEGLIFDLRVSLFDHVQRMPISFFTRTQTGALVSRMNNDVIGAQRAVTGTLGTVVSNVVTLATVLVAMITLEWRLTFVAVALLPLFVLPARRVGRNLSAITRQGMDLNSAMNTQMTERFNVSGALVVKLFGRHNRERDEFASRADKVRAIGVKSAMYSRAFLIALSLVGAVGTAVVYWVGGRLVIDDTISVGTLAALSLLVVRIYTPLTSLSSARVDVMSALVSFDRVFEVLDAPNRVEDRPDAIELPRPKGHIEFDHVSFRYPGVDAGTIASLEMGLPRGSEAENEDVLHDINIDIRPGQLIALVGPSGSGKTTLSSLLPRLYDVTNGAIRIDGHDVREVTQESLRAAIGVVAQDPHLFHDTVGANLRYARPEATVDEIIEACRSAQILDVIQALPDGFETVVGERGYRLSGGEKQRLAIARMLVKDPAVVVLDEATSHLDTENESLVQQALASALSGRTAIVIAHRLSTIVDADQIIVMERGRVLERGRHAELRRAGGLYADLYETLIRPAVADSTAAENTTIATTNGA</sequence>
<keyword evidence="7 8" id="KW-0472">Membrane</keyword>
<dbReference type="EMBL" id="CAFBOS010000026">
    <property type="protein sequence ID" value="CAB4985204.1"/>
    <property type="molecule type" value="Genomic_DNA"/>
</dbReference>
<evidence type="ECO:0000256" key="2">
    <source>
        <dbReference type="ARBA" id="ARBA00022448"/>
    </source>
</evidence>
<dbReference type="Pfam" id="PF00005">
    <property type="entry name" value="ABC_tran"/>
    <property type="match status" value="1"/>
</dbReference>
<keyword evidence="6 8" id="KW-1133">Transmembrane helix</keyword>
<dbReference type="InterPro" id="IPR039421">
    <property type="entry name" value="Type_1_exporter"/>
</dbReference>
<comment type="subcellular location">
    <subcellularLocation>
        <location evidence="1">Membrane</location>
        <topology evidence="1">Multi-pass membrane protein</topology>
    </subcellularLocation>
</comment>
<keyword evidence="3 8" id="KW-0812">Transmembrane</keyword>
<name>A0A6J6YWX1_9ZZZZ</name>
<evidence type="ECO:0000313" key="12">
    <source>
        <dbReference type="EMBL" id="CAB4912506.1"/>
    </source>
</evidence>
<dbReference type="SUPFAM" id="SSF52540">
    <property type="entry name" value="P-loop containing nucleoside triphosphate hydrolases"/>
    <property type="match status" value="1"/>
</dbReference>
<dbReference type="Gene3D" id="1.20.1560.10">
    <property type="entry name" value="ABC transporter type 1, transmembrane domain"/>
    <property type="match status" value="1"/>
</dbReference>
<dbReference type="CDD" id="cd18550">
    <property type="entry name" value="ABC_6TM_exporter_like"/>
    <property type="match status" value="1"/>
</dbReference>
<dbReference type="GO" id="GO:0016887">
    <property type="term" value="F:ATP hydrolysis activity"/>
    <property type="evidence" value="ECO:0007669"/>
    <property type="project" value="InterPro"/>
</dbReference>
<evidence type="ECO:0000259" key="9">
    <source>
        <dbReference type="PROSITE" id="PS50893"/>
    </source>
</evidence>
<gene>
    <name evidence="11" type="ORF">UFOPK3139_00190</name>
    <name evidence="12" type="ORF">UFOPK3543_01601</name>
    <name evidence="13" type="ORF">UFOPK3967_00631</name>
</gene>
<dbReference type="PROSITE" id="PS50893">
    <property type="entry name" value="ABC_TRANSPORTER_2"/>
    <property type="match status" value="1"/>
</dbReference>
<feature type="transmembrane region" description="Helical" evidence="8">
    <location>
        <begin position="267"/>
        <end position="286"/>
    </location>
</feature>
<dbReference type="SMART" id="SM00382">
    <property type="entry name" value="AAA"/>
    <property type="match status" value="1"/>
</dbReference>
<dbReference type="FunFam" id="3.40.50.300:FF:000287">
    <property type="entry name" value="Multidrug ABC transporter ATP-binding protein"/>
    <property type="match status" value="1"/>
</dbReference>
<keyword evidence="4" id="KW-0547">Nucleotide-binding</keyword>
<dbReference type="GO" id="GO:0016020">
    <property type="term" value="C:membrane"/>
    <property type="evidence" value="ECO:0007669"/>
    <property type="project" value="UniProtKB-SubCell"/>
</dbReference>
<feature type="transmembrane region" description="Helical" evidence="8">
    <location>
        <begin position="182"/>
        <end position="200"/>
    </location>
</feature>
<feature type="domain" description="ABC transmembrane type-1" evidence="10">
    <location>
        <begin position="43"/>
        <end position="327"/>
    </location>
</feature>
<dbReference type="InterPro" id="IPR036640">
    <property type="entry name" value="ABC1_TM_sf"/>
</dbReference>
<evidence type="ECO:0000313" key="11">
    <source>
        <dbReference type="EMBL" id="CAB4813619.1"/>
    </source>
</evidence>
<evidence type="ECO:0000313" key="13">
    <source>
        <dbReference type="EMBL" id="CAB4985204.1"/>
    </source>
</evidence>
<evidence type="ECO:0000256" key="4">
    <source>
        <dbReference type="ARBA" id="ARBA00022741"/>
    </source>
</evidence>
<dbReference type="InterPro" id="IPR003439">
    <property type="entry name" value="ABC_transporter-like_ATP-bd"/>
</dbReference>
<evidence type="ECO:0000259" key="10">
    <source>
        <dbReference type="PROSITE" id="PS50929"/>
    </source>
</evidence>
<proteinExistence type="predicted"/>
<dbReference type="Gene3D" id="3.40.50.300">
    <property type="entry name" value="P-loop containing nucleotide triphosphate hydrolases"/>
    <property type="match status" value="1"/>
</dbReference>
<evidence type="ECO:0000256" key="1">
    <source>
        <dbReference type="ARBA" id="ARBA00004141"/>
    </source>
</evidence>
<keyword evidence="5" id="KW-0067">ATP-binding</keyword>
<keyword evidence="2" id="KW-0813">Transport</keyword>
<evidence type="ECO:0000256" key="3">
    <source>
        <dbReference type="ARBA" id="ARBA00022692"/>
    </source>
</evidence>
<accession>A0A6J6YWX1</accession>
<dbReference type="SUPFAM" id="SSF90123">
    <property type="entry name" value="ABC transporter transmembrane region"/>
    <property type="match status" value="1"/>
</dbReference>
<dbReference type="AlphaFoldDB" id="A0A6J6YWX1"/>
<evidence type="ECO:0000256" key="6">
    <source>
        <dbReference type="ARBA" id="ARBA00022989"/>
    </source>
</evidence>